<evidence type="ECO:0000313" key="2">
    <source>
        <dbReference type="Proteomes" id="UP000288002"/>
    </source>
</evidence>
<evidence type="ECO:0000313" key="1">
    <source>
        <dbReference type="EMBL" id="RVD75969.1"/>
    </source>
</evidence>
<dbReference type="EMBL" id="MKWS01000015">
    <property type="protein sequence ID" value="RVD75969.1"/>
    <property type="molecule type" value="Genomic_DNA"/>
</dbReference>
<proteinExistence type="predicted"/>
<name>A0AA94EKP2_9PSED</name>
<dbReference type="AlphaFoldDB" id="A0AA94EKP2"/>
<reference evidence="1 2" key="1">
    <citation type="submission" date="2016-10" db="EMBL/GenBank/DDBJ databases">
        <title>Search of new enzymes for the oxidation of sulfur compounds.</title>
        <authorList>
            <person name="Novo A."/>
            <person name="Moreira I.S."/>
            <person name="Castro P.M."/>
        </authorList>
    </citation>
    <scope>NUCLEOTIDE SEQUENCE [LARGE SCALE GENOMIC DNA]</scope>
    <source>
        <strain evidence="1 2">A9</strain>
    </source>
</reference>
<protein>
    <submittedName>
        <fullName evidence="1">Uncharacterized protein</fullName>
    </submittedName>
</protein>
<organism evidence="1 2">
    <name type="scientific">Pseudomonas koreensis</name>
    <dbReference type="NCBI Taxonomy" id="198620"/>
    <lineage>
        <taxon>Bacteria</taxon>
        <taxon>Pseudomonadati</taxon>
        <taxon>Pseudomonadota</taxon>
        <taxon>Gammaproteobacteria</taxon>
        <taxon>Pseudomonadales</taxon>
        <taxon>Pseudomonadaceae</taxon>
        <taxon>Pseudomonas</taxon>
    </lineage>
</organism>
<gene>
    <name evidence="1" type="ORF">A9HBioS_4231</name>
</gene>
<dbReference type="RefSeq" id="WP_164747888.1">
    <property type="nucleotide sequence ID" value="NZ_MKWS01000015.1"/>
</dbReference>
<comment type="caution">
    <text evidence="1">The sequence shown here is derived from an EMBL/GenBank/DDBJ whole genome shotgun (WGS) entry which is preliminary data.</text>
</comment>
<sequence length="66" mass="7374">MNMRNSYPHTYRPAFPTDLAVKIARKAEIMAKRLEDQAIVEMVRSAKAALGRGESTAEIEVQLGLK</sequence>
<accession>A0AA94EKP2</accession>
<dbReference type="Proteomes" id="UP000288002">
    <property type="component" value="Unassembled WGS sequence"/>
</dbReference>